<name>A0ABS3A9D6_9VIBR</name>
<accession>A0ABS3A9D6</accession>
<dbReference type="InterPro" id="IPR022686">
    <property type="entry name" value="G2P_N"/>
</dbReference>
<dbReference type="RefSeq" id="WP_206372306.1">
    <property type="nucleotide sequence ID" value="NZ_CAWPTM010000143.1"/>
</dbReference>
<gene>
    <name evidence="4" type="ORF">JYA62_23940</name>
</gene>
<dbReference type="InterPro" id="IPR006516">
    <property type="entry name" value="G2P"/>
</dbReference>
<reference evidence="4 5" key="1">
    <citation type="submission" date="2021-02" db="EMBL/GenBank/DDBJ databases">
        <title>Draft Genome Sequences of 5 Vibrio neptunius Strains Isolated From of Bivalve Hatcheries.</title>
        <authorList>
            <person name="Galvis F."/>
            <person name="Barja J.L."/>
            <person name="Lemos M.L."/>
            <person name="Balado M."/>
        </authorList>
    </citation>
    <scope>NUCLEOTIDE SEQUENCE [LARGE SCALE GENOMIC DNA]</scope>
    <source>
        <strain evidence="4 5">PP-145.98</strain>
    </source>
</reference>
<evidence type="ECO:0000313" key="4">
    <source>
        <dbReference type="EMBL" id="MBN3580665.1"/>
    </source>
</evidence>
<evidence type="ECO:0000259" key="3">
    <source>
        <dbReference type="Pfam" id="PF05155"/>
    </source>
</evidence>
<dbReference type="EMBL" id="JAFHLB010000068">
    <property type="protein sequence ID" value="MBN3580665.1"/>
    <property type="molecule type" value="Genomic_DNA"/>
</dbReference>
<evidence type="ECO:0000259" key="2">
    <source>
        <dbReference type="Pfam" id="PF05144"/>
    </source>
</evidence>
<organism evidence="4 5">
    <name type="scientific">Vibrio neptunius</name>
    <dbReference type="NCBI Taxonomy" id="170651"/>
    <lineage>
        <taxon>Bacteria</taxon>
        <taxon>Pseudomonadati</taxon>
        <taxon>Pseudomonadota</taxon>
        <taxon>Gammaproteobacteria</taxon>
        <taxon>Vibrionales</taxon>
        <taxon>Vibrionaceae</taxon>
        <taxon>Vibrio</taxon>
    </lineage>
</organism>
<dbReference type="InterPro" id="IPR022688">
    <property type="entry name" value="G2P_C"/>
</dbReference>
<feature type="domain" description="Replication-associated protein G2P C-terminal" evidence="3">
    <location>
        <begin position="327"/>
        <end position="411"/>
    </location>
</feature>
<dbReference type="Pfam" id="PF05155">
    <property type="entry name" value="G2P_X_C"/>
    <property type="match status" value="1"/>
</dbReference>
<keyword evidence="5" id="KW-1185">Reference proteome</keyword>
<dbReference type="Proteomes" id="UP000779070">
    <property type="component" value="Unassembled WGS sequence"/>
</dbReference>
<evidence type="ECO:0000313" key="5">
    <source>
        <dbReference type="Proteomes" id="UP000779070"/>
    </source>
</evidence>
<dbReference type="Pfam" id="PF05144">
    <property type="entry name" value="Phage_CRI"/>
    <property type="match status" value="1"/>
</dbReference>
<proteinExistence type="predicted"/>
<comment type="caution">
    <text evidence="4">The sequence shown here is derived from an EMBL/GenBank/DDBJ whole genome shotgun (WGS) entry which is preliminary data.</text>
</comment>
<sequence>MFDFLGLRIHFKDEFVTPIQVGDTWETHINFNDLIDRGLRLECSVDSDDDGQTSISALRHAWESVPSSFTSIAMKVFQGSGFRPNACVELKCSPAKILQGHNVYGSDSLLTCATAILDAFKRAMPRFAEMLDFQMTDVFRFDATQSVTVESRDQLQGALVALSKVSNKYLRPSRQGEFESTVYFNKDKNNPNSGRTTSLIIYSKLDEVNHQCEFLKKLKRKEKTPRYDRVIDELSSDSLKGFANNRLRFEARFMSRWFEKNNIPQNLFELIEYVRVFESASESSFCLWAWRDAMKYLLDAIEGSTLSVVNDHKVMSLLHDLYDTVDSKGNTRKSKALRLFQVYDRLKHSTYEQVKNTMSKSSFYRSVTDLMAVGLSKEQLQNLHDEEHVPLGEVLTFDFDNQRPDYYQEPVFNGIQSGADLLAHLTGKPVNVQVTDLDKIHDSLASVGMPPFYARALQAGREVRVNQDKSVSFVIWKDGTSDLVFHRPGDKSHVLSAPLKQPPSPSSGSMSFQQWSGA</sequence>
<feature type="compositionally biased region" description="Polar residues" evidence="1">
    <location>
        <begin position="506"/>
        <end position="518"/>
    </location>
</feature>
<feature type="region of interest" description="Disordered" evidence="1">
    <location>
        <begin position="494"/>
        <end position="518"/>
    </location>
</feature>
<feature type="domain" description="Replication-associated protein G2P N-terminal" evidence="2">
    <location>
        <begin position="1"/>
        <end position="275"/>
    </location>
</feature>
<evidence type="ECO:0000256" key="1">
    <source>
        <dbReference type="SAM" id="MobiDB-lite"/>
    </source>
</evidence>
<protein>
    <submittedName>
        <fullName evidence="4">Replication protein</fullName>
    </submittedName>
</protein>
<dbReference type="NCBIfam" id="TIGR01629">
    <property type="entry name" value="rep_II_X"/>
    <property type="match status" value="1"/>
</dbReference>